<organism evidence="2 3">
    <name type="scientific">Xanthomonas campestris pv. campestris (strain 8004)</name>
    <dbReference type="NCBI Taxonomy" id="314565"/>
    <lineage>
        <taxon>Bacteria</taxon>
        <taxon>Pseudomonadati</taxon>
        <taxon>Pseudomonadota</taxon>
        <taxon>Gammaproteobacteria</taxon>
        <taxon>Lysobacterales</taxon>
        <taxon>Lysobacteraceae</taxon>
        <taxon>Xanthomonas</taxon>
    </lineage>
</organism>
<dbReference type="InterPro" id="IPR041698">
    <property type="entry name" value="Methyltransf_25"/>
</dbReference>
<accession>A0A0H2X8L3</accession>
<dbReference type="HOGENOM" id="CLU_091685_0_0_6"/>
<evidence type="ECO:0000259" key="1">
    <source>
        <dbReference type="Pfam" id="PF13649"/>
    </source>
</evidence>
<dbReference type="RefSeq" id="WP_011036821.1">
    <property type="nucleotide sequence ID" value="NC_007086.1"/>
</dbReference>
<dbReference type="KEGG" id="xcb:XC_2587"/>
<reference evidence="2 3" key="1">
    <citation type="journal article" date="2005" name="Genome Res.">
        <title>Comparative and functional genomic analyses of the pathogenicity of phytopathogen Xanthomonas campestris pv. campestris.</title>
        <authorList>
            <person name="Qian W."/>
            <person name="Jia Y."/>
            <person name="Ren S.X."/>
            <person name="He Y.Q."/>
            <person name="Feng J.X."/>
            <person name="Lu L.F."/>
            <person name="Sun Q."/>
            <person name="Ying G."/>
            <person name="Tang D.J."/>
            <person name="Tang H."/>
            <person name="Wu W."/>
            <person name="Hao P."/>
            <person name="Wang L."/>
            <person name="Jiang B.L."/>
            <person name="Zeng S."/>
            <person name="Gu W.Y."/>
            <person name="Lu G."/>
            <person name="Rong L."/>
            <person name="Tian Y."/>
            <person name="Yao Z."/>
            <person name="Fu G."/>
            <person name="Chen B."/>
            <person name="Fang R."/>
            <person name="Qiang B."/>
            <person name="Chen Z."/>
            <person name="Zhao G.P."/>
            <person name="Tang J.L."/>
            <person name="He C."/>
        </authorList>
    </citation>
    <scope>NUCLEOTIDE SEQUENCE [LARGE SCALE GENOMIC DNA]</scope>
    <source>
        <strain evidence="2 3">8004</strain>
    </source>
</reference>
<evidence type="ECO:0000313" key="2">
    <source>
        <dbReference type="EMBL" id="AAY49637.1"/>
    </source>
</evidence>
<gene>
    <name evidence="2" type="ordered locus">XC_2587</name>
</gene>
<dbReference type="EMBL" id="CP000050">
    <property type="protein sequence ID" value="AAY49637.1"/>
    <property type="molecule type" value="Genomic_DNA"/>
</dbReference>
<dbReference type="Gene3D" id="3.40.50.150">
    <property type="entry name" value="Vaccinia Virus protein VP39"/>
    <property type="match status" value="1"/>
</dbReference>
<protein>
    <recommendedName>
        <fullName evidence="1">Methyltransferase domain-containing protein</fullName>
    </recommendedName>
</protein>
<dbReference type="Pfam" id="PF13649">
    <property type="entry name" value="Methyltransf_25"/>
    <property type="match status" value="1"/>
</dbReference>
<dbReference type="InterPro" id="IPR029063">
    <property type="entry name" value="SAM-dependent_MTases_sf"/>
</dbReference>
<sequence length="198" mass="22277">MSVLNSDDSEQLYADADPFGYRSRWYEQRKRAVLLAALPFPLVDRGWEFGCSNGELTAELGTRCTRLLATDLSHHAVKLASERVQQHPGITLQQANHPADWPTGQFDLIVFSEVGYYLDANAFERTVALFATSLAPQGCLVACHWRHPFEGAVRSAEQVHQALDQVLARDTLCRYEDADFLLQAWMAGPSIAQREQLR</sequence>
<proteinExistence type="predicted"/>
<name>A0A0H2X8L3_XANC8</name>
<dbReference type="AlphaFoldDB" id="A0A0H2X8L3"/>
<feature type="domain" description="Methyltransferase" evidence="1">
    <location>
        <begin position="48"/>
        <end position="138"/>
    </location>
</feature>
<evidence type="ECO:0000313" key="3">
    <source>
        <dbReference type="Proteomes" id="UP000000420"/>
    </source>
</evidence>
<dbReference type="Proteomes" id="UP000000420">
    <property type="component" value="Chromosome"/>
</dbReference>
<dbReference type="SUPFAM" id="SSF53335">
    <property type="entry name" value="S-adenosyl-L-methionine-dependent methyltransferases"/>
    <property type="match status" value="1"/>
</dbReference>